<comment type="similarity">
    <text evidence="2">Belongs to the bacterial solute-binding protein SsuA/TauA family.</text>
</comment>
<keyword evidence="8" id="KW-1185">Reference proteome</keyword>
<evidence type="ECO:0000313" key="8">
    <source>
        <dbReference type="Proteomes" id="UP000199103"/>
    </source>
</evidence>
<dbReference type="EMBL" id="LT629772">
    <property type="protein sequence ID" value="SDS39042.1"/>
    <property type="molecule type" value="Genomic_DNA"/>
</dbReference>
<dbReference type="AlphaFoldDB" id="A0A1H1RTL1"/>
<dbReference type="InterPro" id="IPR015168">
    <property type="entry name" value="SsuA/THI5"/>
</dbReference>
<dbReference type="GO" id="GO:0042626">
    <property type="term" value="F:ATPase-coupled transmembrane transporter activity"/>
    <property type="evidence" value="ECO:0007669"/>
    <property type="project" value="InterPro"/>
</dbReference>
<evidence type="ECO:0000256" key="3">
    <source>
        <dbReference type="ARBA" id="ARBA00022448"/>
    </source>
</evidence>
<evidence type="ECO:0000259" key="6">
    <source>
        <dbReference type="Pfam" id="PF09084"/>
    </source>
</evidence>
<accession>A0A1H1RTL1</accession>
<dbReference type="NCBIfam" id="TIGR01728">
    <property type="entry name" value="SsuA_fam"/>
    <property type="match status" value="1"/>
</dbReference>
<evidence type="ECO:0000256" key="1">
    <source>
        <dbReference type="ARBA" id="ARBA00004418"/>
    </source>
</evidence>
<dbReference type="OrthoDB" id="7374754at2"/>
<feature type="domain" description="SsuA/THI5-like" evidence="6">
    <location>
        <begin position="61"/>
        <end position="262"/>
    </location>
</feature>
<dbReference type="PANTHER" id="PTHR30024:SF47">
    <property type="entry name" value="TAURINE-BINDING PERIPLASMIC PROTEIN"/>
    <property type="match status" value="1"/>
</dbReference>
<feature type="chain" id="PRO_5009259251" evidence="5">
    <location>
        <begin position="26"/>
        <end position="339"/>
    </location>
</feature>
<dbReference type="PANTHER" id="PTHR30024">
    <property type="entry name" value="ALIPHATIC SULFONATES-BINDING PROTEIN-RELATED"/>
    <property type="match status" value="1"/>
</dbReference>
<dbReference type="GO" id="GO:0042597">
    <property type="term" value="C:periplasmic space"/>
    <property type="evidence" value="ECO:0007669"/>
    <property type="project" value="UniProtKB-SubCell"/>
</dbReference>
<protein>
    <submittedName>
        <fullName evidence="7">NitT/TauT family transport system substrate-binding protein</fullName>
    </submittedName>
</protein>
<organism evidence="7 8">
    <name type="scientific">Microlunatus soli</name>
    <dbReference type="NCBI Taxonomy" id="630515"/>
    <lineage>
        <taxon>Bacteria</taxon>
        <taxon>Bacillati</taxon>
        <taxon>Actinomycetota</taxon>
        <taxon>Actinomycetes</taxon>
        <taxon>Propionibacteriales</taxon>
        <taxon>Propionibacteriaceae</taxon>
        <taxon>Microlunatus</taxon>
    </lineage>
</organism>
<sequence length="339" mass="35510">MRTMRATLGAVALLMAALLAGCSSAASGPAKVSGEDIPDKPESGTFTMGIEPWLGYGAWWIAQDKKMFADQGLDTKITNFSEDAQINAALASGKIDSANIATHTAMKMIESGIPITAVLLEDQSEAADAIVANKRITSVAQLKGQQVAYEEGTTSEILLSYALKKNGMSLTDIKKVPMPAANVGAALLAGKVDVGVTYEPYLSDVKAKGKADLLFTAGEDPGLVSDVLVVRNDVIKEKPGQVLAMLKTWDQASGYLSEHPEEGQAIIAKNVGASPESLKSAFDGVKIYTLSESAELMQGSFAKTTVGDVSTAAKDAGILTKPVTAEQFLSDSFVKAATK</sequence>
<evidence type="ECO:0000313" key="7">
    <source>
        <dbReference type="EMBL" id="SDS39042.1"/>
    </source>
</evidence>
<proteinExistence type="inferred from homology"/>
<dbReference type="Pfam" id="PF09084">
    <property type="entry name" value="NMT1"/>
    <property type="match status" value="1"/>
</dbReference>
<dbReference type="PROSITE" id="PS51257">
    <property type="entry name" value="PROKAR_LIPOPROTEIN"/>
    <property type="match status" value="1"/>
</dbReference>
<dbReference type="Proteomes" id="UP000199103">
    <property type="component" value="Chromosome I"/>
</dbReference>
<name>A0A1H1RTL1_9ACTN</name>
<dbReference type="Gene3D" id="3.40.190.10">
    <property type="entry name" value="Periplasmic binding protein-like II"/>
    <property type="match status" value="2"/>
</dbReference>
<dbReference type="STRING" id="630515.SAMN04489812_1762"/>
<keyword evidence="4 5" id="KW-0732">Signal</keyword>
<dbReference type="CDD" id="cd13563">
    <property type="entry name" value="PBP2_SsuA_like_6"/>
    <property type="match status" value="1"/>
</dbReference>
<dbReference type="InterPro" id="IPR010067">
    <property type="entry name" value="ABC_SsuA_sub-bd"/>
</dbReference>
<comment type="subcellular location">
    <subcellularLocation>
        <location evidence="1">Periplasm</location>
    </subcellularLocation>
</comment>
<feature type="signal peptide" evidence="5">
    <location>
        <begin position="1"/>
        <end position="25"/>
    </location>
</feature>
<evidence type="ECO:0000256" key="4">
    <source>
        <dbReference type="ARBA" id="ARBA00022729"/>
    </source>
</evidence>
<evidence type="ECO:0000256" key="2">
    <source>
        <dbReference type="ARBA" id="ARBA00010742"/>
    </source>
</evidence>
<reference evidence="7 8" key="1">
    <citation type="submission" date="2016-10" db="EMBL/GenBank/DDBJ databases">
        <authorList>
            <person name="de Groot N.N."/>
        </authorList>
    </citation>
    <scope>NUCLEOTIDE SEQUENCE [LARGE SCALE GENOMIC DNA]</scope>
    <source>
        <strain evidence="7 8">DSM 21800</strain>
    </source>
</reference>
<dbReference type="SUPFAM" id="SSF53850">
    <property type="entry name" value="Periplasmic binding protein-like II"/>
    <property type="match status" value="1"/>
</dbReference>
<keyword evidence="3" id="KW-0813">Transport</keyword>
<evidence type="ECO:0000256" key="5">
    <source>
        <dbReference type="SAM" id="SignalP"/>
    </source>
</evidence>
<gene>
    <name evidence="7" type="ORF">SAMN04489812_1762</name>
</gene>
<dbReference type="RefSeq" id="WP_091532162.1">
    <property type="nucleotide sequence ID" value="NZ_LT629772.1"/>
</dbReference>
<dbReference type="GO" id="GO:0016020">
    <property type="term" value="C:membrane"/>
    <property type="evidence" value="ECO:0007669"/>
    <property type="project" value="InterPro"/>
</dbReference>